<dbReference type="PANTHER" id="PTHR43433:SF5">
    <property type="entry name" value="AB HYDROLASE-1 DOMAIN-CONTAINING PROTEIN"/>
    <property type="match status" value="1"/>
</dbReference>
<sequence length="274" mass="29958">MRFTTTDGLSLYYEDAGEGKPLLCLAGLTRNARDFDFLAPHLPNVRLIRMDYRGRGLSDRDATISNYNVVREAQDVVELLDHLGLAKAPVLGTSRGGLVAMALAALNGDRLSGAILNDVGPVIAPEGIAFIMTYIGKKPSFSTFDSAAEGMMRAYERSFPNVPLEVWTRLARAQYVETAEGLDLSYDPELRAALLAQAEAGPAPDLWPWFEALKGRPVGVIRGANSDLLSQATLDEMQARFPEMIVGTVPDRGHVPFLDEPEALRVIRAVMEKI</sequence>
<name>A0ABV9KH13_9RHOB</name>
<dbReference type="InterPro" id="IPR029058">
    <property type="entry name" value="AB_hydrolase_fold"/>
</dbReference>
<feature type="domain" description="AB hydrolase-1" evidence="1">
    <location>
        <begin position="22"/>
        <end position="264"/>
    </location>
</feature>
<evidence type="ECO:0000313" key="3">
    <source>
        <dbReference type="Proteomes" id="UP001595973"/>
    </source>
</evidence>
<dbReference type="InterPro" id="IPR000073">
    <property type="entry name" value="AB_hydrolase_1"/>
</dbReference>
<keyword evidence="3" id="KW-1185">Reference proteome</keyword>
<accession>A0ABV9KH13</accession>
<protein>
    <submittedName>
        <fullName evidence="2">Alpha/beta fold hydrolase</fullName>
    </submittedName>
</protein>
<dbReference type="RefSeq" id="WP_380717656.1">
    <property type="nucleotide sequence ID" value="NZ_JBHSGI010000009.1"/>
</dbReference>
<dbReference type="GO" id="GO:0016787">
    <property type="term" value="F:hydrolase activity"/>
    <property type="evidence" value="ECO:0007669"/>
    <property type="project" value="UniProtKB-KW"/>
</dbReference>
<reference evidence="3" key="1">
    <citation type="journal article" date="2019" name="Int. J. Syst. Evol. Microbiol.">
        <title>The Global Catalogue of Microorganisms (GCM) 10K type strain sequencing project: providing services to taxonomists for standard genome sequencing and annotation.</title>
        <authorList>
            <consortium name="The Broad Institute Genomics Platform"/>
            <consortium name="The Broad Institute Genome Sequencing Center for Infectious Disease"/>
            <person name="Wu L."/>
            <person name="Ma J."/>
        </authorList>
    </citation>
    <scope>NUCLEOTIDE SEQUENCE [LARGE SCALE GENOMIC DNA]</scope>
    <source>
        <strain evidence="3">CGMCC 4.7283</strain>
    </source>
</reference>
<dbReference type="Proteomes" id="UP001595973">
    <property type="component" value="Unassembled WGS sequence"/>
</dbReference>
<evidence type="ECO:0000259" key="1">
    <source>
        <dbReference type="Pfam" id="PF12697"/>
    </source>
</evidence>
<evidence type="ECO:0000313" key="2">
    <source>
        <dbReference type="EMBL" id="MFC4669245.1"/>
    </source>
</evidence>
<gene>
    <name evidence="2" type="ORF">ACFO5X_11820</name>
</gene>
<dbReference type="SUPFAM" id="SSF53474">
    <property type="entry name" value="alpha/beta-Hydrolases"/>
    <property type="match status" value="1"/>
</dbReference>
<comment type="caution">
    <text evidence="2">The sequence shown here is derived from an EMBL/GenBank/DDBJ whole genome shotgun (WGS) entry which is preliminary data.</text>
</comment>
<dbReference type="Gene3D" id="3.40.50.1820">
    <property type="entry name" value="alpha/beta hydrolase"/>
    <property type="match status" value="1"/>
</dbReference>
<dbReference type="Pfam" id="PF12697">
    <property type="entry name" value="Abhydrolase_6"/>
    <property type="match status" value="1"/>
</dbReference>
<dbReference type="PANTHER" id="PTHR43433">
    <property type="entry name" value="HYDROLASE, ALPHA/BETA FOLD FAMILY PROTEIN"/>
    <property type="match status" value="1"/>
</dbReference>
<keyword evidence="2" id="KW-0378">Hydrolase</keyword>
<proteinExistence type="predicted"/>
<dbReference type="EMBL" id="JBHSGI010000009">
    <property type="protein sequence ID" value="MFC4669245.1"/>
    <property type="molecule type" value="Genomic_DNA"/>
</dbReference>
<dbReference type="InterPro" id="IPR050471">
    <property type="entry name" value="AB_hydrolase"/>
</dbReference>
<organism evidence="2 3">
    <name type="scientific">Seohaeicola nanhaiensis</name>
    <dbReference type="NCBI Taxonomy" id="1387282"/>
    <lineage>
        <taxon>Bacteria</taxon>
        <taxon>Pseudomonadati</taxon>
        <taxon>Pseudomonadota</taxon>
        <taxon>Alphaproteobacteria</taxon>
        <taxon>Rhodobacterales</taxon>
        <taxon>Roseobacteraceae</taxon>
        <taxon>Seohaeicola</taxon>
    </lineage>
</organism>